<feature type="region of interest" description="Disordered" evidence="1">
    <location>
        <begin position="344"/>
        <end position="742"/>
    </location>
</feature>
<feature type="region of interest" description="Disordered" evidence="1">
    <location>
        <begin position="1"/>
        <end position="47"/>
    </location>
</feature>
<evidence type="ECO:0000256" key="1">
    <source>
        <dbReference type="SAM" id="MobiDB-lite"/>
    </source>
</evidence>
<feature type="compositionally biased region" description="Basic and acidic residues" evidence="1">
    <location>
        <begin position="18"/>
        <end position="27"/>
    </location>
</feature>
<feature type="compositionally biased region" description="Polar residues" evidence="1">
    <location>
        <begin position="523"/>
        <end position="539"/>
    </location>
</feature>
<accession>A0A9W9LVP6</accession>
<feature type="compositionally biased region" description="Acidic residues" evidence="1">
    <location>
        <begin position="287"/>
        <end position="298"/>
    </location>
</feature>
<name>A0A9W9LVP6_9EURO</name>
<feature type="compositionally biased region" description="Polar residues" evidence="1">
    <location>
        <begin position="696"/>
        <end position="716"/>
    </location>
</feature>
<feature type="compositionally biased region" description="Polar residues" evidence="1">
    <location>
        <begin position="345"/>
        <end position="402"/>
    </location>
</feature>
<feature type="compositionally biased region" description="Polar residues" evidence="1">
    <location>
        <begin position="601"/>
        <end position="622"/>
    </location>
</feature>
<protein>
    <submittedName>
        <fullName evidence="2">Uncharacterized protein</fullName>
    </submittedName>
</protein>
<organism evidence="2 3">
    <name type="scientific">Penicillium capsulatum</name>
    <dbReference type="NCBI Taxonomy" id="69766"/>
    <lineage>
        <taxon>Eukaryota</taxon>
        <taxon>Fungi</taxon>
        <taxon>Dikarya</taxon>
        <taxon>Ascomycota</taxon>
        <taxon>Pezizomycotina</taxon>
        <taxon>Eurotiomycetes</taxon>
        <taxon>Eurotiomycetidae</taxon>
        <taxon>Eurotiales</taxon>
        <taxon>Aspergillaceae</taxon>
        <taxon>Penicillium</taxon>
    </lineage>
</organism>
<feature type="compositionally biased region" description="Polar residues" evidence="1">
    <location>
        <begin position="499"/>
        <end position="516"/>
    </location>
</feature>
<feature type="compositionally biased region" description="Polar residues" evidence="1">
    <location>
        <begin position="437"/>
        <end position="459"/>
    </location>
</feature>
<feature type="compositionally biased region" description="Polar residues" evidence="1">
    <location>
        <begin position="471"/>
        <end position="487"/>
    </location>
</feature>
<comment type="caution">
    <text evidence="2">The sequence shown here is derived from an EMBL/GenBank/DDBJ whole genome shotgun (WGS) entry which is preliminary data.</text>
</comment>
<evidence type="ECO:0000313" key="2">
    <source>
        <dbReference type="EMBL" id="KAJ5178854.1"/>
    </source>
</evidence>
<feature type="compositionally biased region" description="Polar residues" evidence="1">
    <location>
        <begin position="576"/>
        <end position="592"/>
    </location>
</feature>
<feature type="compositionally biased region" description="Polar residues" evidence="1">
    <location>
        <begin position="548"/>
        <end position="569"/>
    </location>
</feature>
<sequence length="742" mass="81892">MSTIDDTQEEDAQDEYEEPFHDQHEEAEHYEEDEGTGSQNLDPFSQPFMSHDELVTETEERWGFIGGGGGGTVLAWRGNGVHKSVITGYECDGATIARVEKAGRRSIQGPRLIEQYRRQNQDGRPLSIADIAGYGLVAWRVDSKYQDNPTDVLIPMEKAWYPETYTQVYWRDHPLTWESRDKLRGIQCTSNYETDVYIYRLAINQDALYNHRRTGVIKQYPDDNGFMQNIHWRNVNAYGGAYWLQPRARKERRITNISEDPAVDSVHPIDEDGQDPYDAEDRQEGNEIGEQDGEEADAQDSYNGVSWDRLEEAVEEGAPLTPPRSRGVTPIARSSYLRRGASKMSPISENFYTPAAQNSGNDFLHRSQSGSQRLTPNRRVQSQGIHSQREQSGNDNAQNNNPGLPRMGISSQRNTPRNQTPIMQGAGPQRKTPRPTVASSQRATPRNQPSAQSQGSQRNMPAPEEAFTRGTPRNQATPTQGARSQRNMPAPEEAFTRGTPHNQATPTQGARSQRNTPAPAGSQRGTPRSQPSAQSQGPRRNTPAPAGPSSQRSTPRNQATQGTGSQRNTPAPAGSQRGTPRSQPSAQSQGPRRNTPAPAGPSSQRSTPRNQATQGTGSQRNTPAPVGSSRRGNPQNHPSAQAQESQRNTPAPAGSSSRRGTPRDQPSAQARGSRRNTPAPAESSSQRQSAHRPRQGGSTRISAASPTQSPTENITHVSGRRRQRRQPPRPGTRASNRIRQQR</sequence>
<dbReference type="AlphaFoldDB" id="A0A9W9LVP6"/>
<dbReference type="OrthoDB" id="4369251at2759"/>
<feature type="region of interest" description="Disordered" evidence="1">
    <location>
        <begin position="258"/>
        <end position="300"/>
    </location>
</feature>
<proteinExistence type="predicted"/>
<dbReference type="EMBL" id="JAPQKO010000002">
    <property type="protein sequence ID" value="KAJ5178854.1"/>
    <property type="molecule type" value="Genomic_DNA"/>
</dbReference>
<feature type="compositionally biased region" description="Acidic residues" evidence="1">
    <location>
        <begin position="1"/>
        <end position="17"/>
    </location>
</feature>
<feature type="compositionally biased region" description="Polar residues" evidence="1">
    <location>
        <begin position="733"/>
        <end position="742"/>
    </location>
</feature>
<gene>
    <name evidence="2" type="ORF">N7492_002064</name>
</gene>
<keyword evidence="3" id="KW-1185">Reference proteome</keyword>
<dbReference type="Proteomes" id="UP001146351">
    <property type="component" value="Unassembled WGS sequence"/>
</dbReference>
<reference evidence="2" key="1">
    <citation type="submission" date="2022-11" db="EMBL/GenBank/DDBJ databases">
        <authorList>
            <person name="Petersen C."/>
        </authorList>
    </citation>
    <scope>NUCLEOTIDE SEQUENCE</scope>
    <source>
        <strain evidence="2">IBT 21917</strain>
    </source>
</reference>
<feature type="compositionally biased region" description="Basic residues" evidence="1">
    <location>
        <begin position="718"/>
        <end position="727"/>
    </location>
</feature>
<reference evidence="2" key="2">
    <citation type="journal article" date="2023" name="IMA Fungus">
        <title>Comparative genomic study of the Penicillium genus elucidates a diverse pangenome and 15 lateral gene transfer events.</title>
        <authorList>
            <person name="Petersen C."/>
            <person name="Sorensen T."/>
            <person name="Nielsen M.R."/>
            <person name="Sondergaard T.E."/>
            <person name="Sorensen J.L."/>
            <person name="Fitzpatrick D.A."/>
            <person name="Frisvad J.C."/>
            <person name="Nielsen K.L."/>
        </authorList>
    </citation>
    <scope>NUCLEOTIDE SEQUENCE</scope>
    <source>
        <strain evidence="2">IBT 21917</strain>
    </source>
</reference>
<evidence type="ECO:0000313" key="3">
    <source>
        <dbReference type="Proteomes" id="UP001146351"/>
    </source>
</evidence>
<feature type="compositionally biased region" description="Polar residues" evidence="1">
    <location>
        <begin position="630"/>
        <end position="670"/>
    </location>
</feature>
<feature type="compositionally biased region" description="Polar residues" evidence="1">
    <location>
        <begin position="409"/>
        <end position="422"/>
    </location>
</feature>